<dbReference type="PIRSF" id="PIRSF000882">
    <property type="entry name" value="DSB_repair_MRE11"/>
    <property type="match status" value="1"/>
</dbReference>
<evidence type="ECO:0000259" key="20">
    <source>
        <dbReference type="SMART" id="SM01347"/>
    </source>
</evidence>
<keyword evidence="5" id="KW-0158">Chromosome</keyword>
<evidence type="ECO:0000256" key="11">
    <source>
        <dbReference type="ARBA" id="ARBA00022839"/>
    </source>
</evidence>
<evidence type="ECO:0000256" key="8">
    <source>
        <dbReference type="ARBA" id="ARBA00022759"/>
    </source>
</evidence>
<dbReference type="InterPro" id="IPR029052">
    <property type="entry name" value="Metallo-depent_PP-like"/>
</dbReference>
<dbReference type="STRING" id="1257118.L8GZX6"/>
<dbReference type="InterPro" id="IPR003701">
    <property type="entry name" value="Mre11"/>
</dbReference>
<dbReference type="InterPro" id="IPR007281">
    <property type="entry name" value="Mre11_DNA-bd"/>
</dbReference>
<gene>
    <name evidence="21" type="ORF">ACA1_064360</name>
</gene>
<dbReference type="FunFam" id="3.60.21.10:FF:000011">
    <property type="entry name" value="Double-strand break repair protein"/>
    <property type="match status" value="1"/>
</dbReference>
<evidence type="ECO:0000256" key="7">
    <source>
        <dbReference type="ARBA" id="ARBA00022723"/>
    </source>
</evidence>
<keyword evidence="15 16" id="KW-0469">Meiosis</keyword>
<dbReference type="RefSeq" id="XP_004339664.1">
    <property type="nucleotide sequence ID" value="XM_004339616.1"/>
</dbReference>
<dbReference type="GO" id="GO:0030145">
    <property type="term" value="F:manganese ion binding"/>
    <property type="evidence" value="ECO:0007669"/>
    <property type="project" value="UniProtKB-UniRule"/>
</dbReference>
<dbReference type="PANTHER" id="PTHR10139:SF1">
    <property type="entry name" value="DOUBLE-STRAND BREAK REPAIR PROTEIN MRE11"/>
    <property type="match status" value="1"/>
</dbReference>
<dbReference type="InterPro" id="IPR004843">
    <property type="entry name" value="Calcineurin-like_PHP"/>
</dbReference>
<reference evidence="21 22" key="1">
    <citation type="journal article" date="2013" name="Genome Biol.">
        <title>Genome of Acanthamoeba castellanii highlights extensive lateral gene transfer and early evolution of tyrosine kinase signaling.</title>
        <authorList>
            <person name="Clarke M."/>
            <person name="Lohan A.J."/>
            <person name="Liu B."/>
            <person name="Lagkouvardos I."/>
            <person name="Roy S."/>
            <person name="Zafar N."/>
            <person name="Bertelli C."/>
            <person name="Schilde C."/>
            <person name="Kianianmomeni A."/>
            <person name="Burglin T.R."/>
            <person name="Frech C."/>
            <person name="Turcotte B."/>
            <person name="Kopec K.O."/>
            <person name="Synnott J.M."/>
            <person name="Choo C."/>
            <person name="Paponov I."/>
            <person name="Finkler A."/>
            <person name="Soon Heng Tan C."/>
            <person name="Hutchins A.P."/>
            <person name="Weinmeier T."/>
            <person name="Rattei T."/>
            <person name="Chu J.S."/>
            <person name="Gimenez G."/>
            <person name="Irimia M."/>
            <person name="Rigden D.J."/>
            <person name="Fitzpatrick D.A."/>
            <person name="Lorenzo-Morales J."/>
            <person name="Bateman A."/>
            <person name="Chiu C.H."/>
            <person name="Tang P."/>
            <person name="Hegemann P."/>
            <person name="Fromm H."/>
            <person name="Raoult D."/>
            <person name="Greub G."/>
            <person name="Miranda-Saavedra D."/>
            <person name="Chen N."/>
            <person name="Nash P."/>
            <person name="Ginger M.L."/>
            <person name="Horn M."/>
            <person name="Schaap P."/>
            <person name="Caler L."/>
            <person name="Loftus B."/>
        </authorList>
    </citation>
    <scope>NUCLEOTIDE SEQUENCE [LARGE SCALE GENOMIC DNA]</scope>
    <source>
        <strain evidence="21 22">Neff</strain>
    </source>
</reference>
<dbReference type="GO" id="GO:0006303">
    <property type="term" value="P:double-strand break repair via nonhomologous end joining"/>
    <property type="evidence" value="ECO:0007669"/>
    <property type="project" value="TreeGrafter"/>
</dbReference>
<dbReference type="NCBIfam" id="TIGR00583">
    <property type="entry name" value="mre11"/>
    <property type="match status" value="1"/>
</dbReference>
<evidence type="ECO:0000256" key="3">
    <source>
        <dbReference type="ARBA" id="ARBA00004286"/>
    </source>
</evidence>
<dbReference type="Pfam" id="PF04152">
    <property type="entry name" value="Mre11_DNA_bind"/>
    <property type="match status" value="1"/>
</dbReference>
<dbReference type="CDD" id="cd00840">
    <property type="entry name" value="MPP_Mre11_N"/>
    <property type="match status" value="1"/>
</dbReference>
<dbReference type="GO" id="GO:0000014">
    <property type="term" value="F:single-stranded DNA endodeoxyribonuclease activity"/>
    <property type="evidence" value="ECO:0007669"/>
    <property type="project" value="TreeGrafter"/>
</dbReference>
<keyword evidence="11 16" id="KW-0269">Exonuclease</keyword>
<feature type="compositionally biased region" description="Low complexity" evidence="19">
    <location>
        <begin position="632"/>
        <end position="643"/>
    </location>
</feature>
<comment type="function">
    <text evidence="16">Core component of the MRN complex, which plays a central role in double-strand break (DSB) repair, DNA recombination, maintenance of telomere integrity and meiosis. The MRN complex is involved in the repair of DNA double-strand breaks (DSBs) via homologous recombination (HR), an error-free mechanism which primarily occurs during S and G2 phases. The complex (1) mediates the end resection of damaged DNA, which generates proper single-stranded DNA, a key initial steps in HR, and is (2) required for the recruitment of other repair factors and efficient activation of ATM and ATR upon DNA damage. Within the MRN complex, MRE11 possesses both single-strand endonuclease activity and double-strand-specific 3'-5' exonuclease activity. MRE11 first endonucleolytically cleaves the 5' strand at DNA DSB ends to prevent non-homologous end joining (NHEJ) and licence HR. It then generates a single-stranded DNA gap via 3' to 5' exonucleolytic degradation, which is required for single-strand invasion and recombination.</text>
</comment>
<dbReference type="Proteomes" id="UP000011083">
    <property type="component" value="Unassembled WGS sequence"/>
</dbReference>
<dbReference type="Gene3D" id="3.60.21.10">
    <property type="match status" value="1"/>
</dbReference>
<keyword evidence="7" id="KW-0479">Metal-binding</keyword>
<accession>L8GZX6</accession>
<evidence type="ECO:0000256" key="17">
    <source>
        <dbReference type="PIRSR" id="PIRSR000882-1"/>
    </source>
</evidence>
<feature type="compositionally biased region" description="Low complexity" evidence="19">
    <location>
        <begin position="505"/>
        <end position="522"/>
    </location>
</feature>
<dbReference type="InterPro" id="IPR038487">
    <property type="entry name" value="Mre11_capping_dom"/>
</dbReference>
<dbReference type="EMBL" id="KB007974">
    <property type="protein sequence ID" value="ELR17651.1"/>
    <property type="molecule type" value="Genomic_DNA"/>
</dbReference>
<comment type="similarity">
    <text evidence="4 16 18">Belongs to the MRE11/RAD32 family.</text>
</comment>
<keyword evidence="14 16" id="KW-0539">Nucleus</keyword>
<dbReference type="SUPFAM" id="SSF56300">
    <property type="entry name" value="Metallo-dependent phosphatases"/>
    <property type="match status" value="1"/>
</dbReference>
<dbReference type="Gene3D" id="3.30.110.110">
    <property type="entry name" value="Mre11, capping domain"/>
    <property type="match status" value="1"/>
</dbReference>
<feature type="region of interest" description="Disordered" evidence="19">
    <location>
        <begin position="464"/>
        <end position="657"/>
    </location>
</feature>
<evidence type="ECO:0000256" key="15">
    <source>
        <dbReference type="ARBA" id="ARBA00023254"/>
    </source>
</evidence>
<dbReference type="InterPro" id="IPR041796">
    <property type="entry name" value="Mre11_N"/>
</dbReference>
<evidence type="ECO:0000256" key="13">
    <source>
        <dbReference type="ARBA" id="ARBA00023211"/>
    </source>
</evidence>
<dbReference type="GO" id="GO:0007095">
    <property type="term" value="P:mitotic G2 DNA damage checkpoint signaling"/>
    <property type="evidence" value="ECO:0007669"/>
    <property type="project" value="TreeGrafter"/>
</dbReference>
<keyword evidence="13 16" id="KW-0464">Manganese</keyword>
<evidence type="ECO:0000313" key="22">
    <source>
        <dbReference type="Proteomes" id="UP000011083"/>
    </source>
</evidence>
<protein>
    <recommendedName>
        <fullName evidence="16">Double-strand break repair protein</fullName>
    </recommendedName>
</protein>
<keyword evidence="22" id="KW-1185">Reference proteome</keyword>
<evidence type="ECO:0000256" key="6">
    <source>
        <dbReference type="ARBA" id="ARBA00022722"/>
    </source>
</evidence>
<dbReference type="GeneID" id="14918491"/>
<dbReference type="GO" id="GO:0097552">
    <property type="term" value="P:mitochondrial double-strand break repair via homologous recombination"/>
    <property type="evidence" value="ECO:0007669"/>
    <property type="project" value="TreeGrafter"/>
</dbReference>
<evidence type="ECO:0000256" key="4">
    <source>
        <dbReference type="ARBA" id="ARBA00009028"/>
    </source>
</evidence>
<keyword evidence="12 16" id="KW-0234">DNA repair</keyword>
<dbReference type="OMA" id="NIKDERM"/>
<evidence type="ECO:0000256" key="19">
    <source>
        <dbReference type="SAM" id="MobiDB-lite"/>
    </source>
</evidence>
<proteinExistence type="inferred from homology"/>
<sequence length="657" mass="72854">MVLLGGDLFHDNKPSRKSLFRCIELLRRYCMGDNPVKIQILSDQALNFHTSFGVVNYEDPNYNVGIPVFSIHGNHDDPAGDGGLAALDVLSACNLVNYFGKSESVDDITVYPILVAKGKTKVAIYGLGNVRDERLYRTFQQKKVKLMRPVEDRENWFSMLVLHQNRVAHSPKNYVHECMLANFLDLVLWGHEHECLITPQSSSVGDFFIVQPGSSVATSLSEGESKKKHIGLLEIYEDQFRLQAIELKTVRPFVMEEVVLKEADLDPGEPQHVIEYLAEKVEELIAKADKQSPHAPRTPTKPLIRLKVEYSGYSTVNPQRFGQRFVGRVANPNEILLFHKKRGMNPRARVDKEQDLLARATRPENLDDTRIEDLIGAFLGPTQTLEILPENELHLALHSFVEKDEKSAIAEFVAKTLSDTQKFLQKEDPEKTLQTDYIETVVNQRTANARASAEDHSMDVEAKIEQMKKRQASQAHDEEEDGEAKKEEDEENEDEEPPKAKGKGKAAAAKAKAAPAKAATKGAGRGKADSTTTTTRKAPATRRTTRSNYALQLKEPEPADDTGAANGTRKRTRDAAAAPAPDKPKPIVKQEAPVEIDDDVAPPPKQKRRITALTDLLSSKAVKGDDDTQGKAPASPVAPSSDASGKKLTTGWGKRKK</sequence>
<comment type="subcellular location">
    <subcellularLocation>
        <location evidence="3">Chromosome</location>
    </subcellularLocation>
    <subcellularLocation>
        <location evidence="2 16">Nucleus</location>
    </subcellularLocation>
</comment>
<dbReference type="AlphaFoldDB" id="L8GZX6"/>
<dbReference type="KEGG" id="acan:ACA1_064360"/>
<organism evidence="21 22">
    <name type="scientific">Acanthamoeba castellanii (strain ATCC 30010 / Neff)</name>
    <dbReference type="NCBI Taxonomy" id="1257118"/>
    <lineage>
        <taxon>Eukaryota</taxon>
        <taxon>Amoebozoa</taxon>
        <taxon>Discosea</taxon>
        <taxon>Longamoebia</taxon>
        <taxon>Centramoebida</taxon>
        <taxon>Acanthamoebidae</taxon>
        <taxon>Acanthamoeba</taxon>
    </lineage>
</organism>
<dbReference type="Pfam" id="PF00149">
    <property type="entry name" value="Metallophos"/>
    <property type="match status" value="1"/>
</dbReference>
<dbReference type="GO" id="GO:0042138">
    <property type="term" value="P:meiotic DNA double-strand break formation"/>
    <property type="evidence" value="ECO:0007669"/>
    <property type="project" value="TreeGrafter"/>
</dbReference>
<feature type="compositionally biased region" description="Acidic residues" evidence="19">
    <location>
        <begin position="477"/>
        <end position="496"/>
    </location>
</feature>
<evidence type="ECO:0000256" key="5">
    <source>
        <dbReference type="ARBA" id="ARBA00022454"/>
    </source>
</evidence>
<evidence type="ECO:0000256" key="18">
    <source>
        <dbReference type="RuleBase" id="RU003447"/>
    </source>
</evidence>
<evidence type="ECO:0000256" key="2">
    <source>
        <dbReference type="ARBA" id="ARBA00004123"/>
    </source>
</evidence>
<dbReference type="GO" id="GO:0035861">
    <property type="term" value="C:site of double-strand break"/>
    <property type="evidence" value="ECO:0007669"/>
    <property type="project" value="TreeGrafter"/>
</dbReference>
<evidence type="ECO:0000256" key="9">
    <source>
        <dbReference type="ARBA" id="ARBA00022763"/>
    </source>
</evidence>
<evidence type="ECO:0000313" key="21">
    <source>
        <dbReference type="EMBL" id="ELR17651.1"/>
    </source>
</evidence>
<name>L8GZX6_ACACF</name>
<dbReference type="PANTHER" id="PTHR10139">
    <property type="entry name" value="DOUBLE-STRAND BREAK REPAIR PROTEIN MRE11"/>
    <property type="match status" value="1"/>
</dbReference>
<keyword evidence="8 16" id="KW-0255">Endonuclease</keyword>
<dbReference type="SMART" id="SM01347">
    <property type="entry name" value="Mre11_DNA_bind"/>
    <property type="match status" value="1"/>
</dbReference>
<dbReference type="OrthoDB" id="30417at2759"/>
<dbReference type="GO" id="GO:0000724">
    <property type="term" value="P:double-strand break repair via homologous recombination"/>
    <property type="evidence" value="ECO:0007669"/>
    <property type="project" value="TreeGrafter"/>
</dbReference>
<feature type="domain" description="Mre11 DNA-binding" evidence="20">
    <location>
        <begin position="240"/>
        <end position="400"/>
    </location>
</feature>
<evidence type="ECO:0000256" key="10">
    <source>
        <dbReference type="ARBA" id="ARBA00022801"/>
    </source>
</evidence>
<evidence type="ECO:0000256" key="1">
    <source>
        <dbReference type="ARBA" id="ARBA00001936"/>
    </source>
</evidence>
<dbReference type="GO" id="GO:0030870">
    <property type="term" value="C:Mre11 complex"/>
    <property type="evidence" value="ECO:0007669"/>
    <property type="project" value="UniProtKB-UniRule"/>
</dbReference>
<evidence type="ECO:0000256" key="16">
    <source>
        <dbReference type="PIRNR" id="PIRNR000882"/>
    </source>
</evidence>
<comment type="cofactor">
    <cofactor evidence="1 16">
        <name>Mn(2+)</name>
        <dbReference type="ChEBI" id="CHEBI:29035"/>
    </cofactor>
</comment>
<dbReference type="VEuPathDB" id="AmoebaDB:ACA1_064360"/>
<keyword evidence="6 16" id="KW-0540">Nuclease</keyword>
<evidence type="ECO:0000256" key="12">
    <source>
        <dbReference type="ARBA" id="ARBA00023204"/>
    </source>
</evidence>
<feature type="active site" description="Proton donor" evidence="17">
    <location>
        <position position="75"/>
    </location>
</feature>
<keyword evidence="9 16" id="KW-0227">DNA damage</keyword>
<evidence type="ECO:0000256" key="14">
    <source>
        <dbReference type="ARBA" id="ARBA00023242"/>
    </source>
</evidence>
<keyword evidence="10 16" id="KW-0378">Hydrolase</keyword>
<dbReference type="GO" id="GO:0008296">
    <property type="term" value="F:3'-5'-DNA exonuclease activity"/>
    <property type="evidence" value="ECO:0007669"/>
    <property type="project" value="InterPro"/>
</dbReference>
<dbReference type="GO" id="GO:0000723">
    <property type="term" value="P:telomere maintenance"/>
    <property type="evidence" value="ECO:0007669"/>
    <property type="project" value="TreeGrafter"/>
</dbReference>